<keyword evidence="2" id="KW-1185">Reference proteome</keyword>
<comment type="caution">
    <text evidence="1">The sequence shown here is derived from an EMBL/GenBank/DDBJ whole genome shotgun (WGS) entry which is preliminary data.</text>
</comment>
<protein>
    <submittedName>
        <fullName evidence="1">Uncharacterized protein</fullName>
    </submittedName>
</protein>
<evidence type="ECO:0000313" key="2">
    <source>
        <dbReference type="Proteomes" id="UP000654345"/>
    </source>
</evidence>
<evidence type="ECO:0000313" key="1">
    <source>
        <dbReference type="EMBL" id="GHO53439.1"/>
    </source>
</evidence>
<proteinExistence type="predicted"/>
<dbReference type="EMBL" id="BNJG01000001">
    <property type="protein sequence ID" value="GHO53439.1"/>
    <property type="molecule type" value="Genomic_DNA"/>
</dbReference>
<name>A0ABQ3UL33_9CHLR</name>
<sequence>MDNLWITWWIKLTSKEGAGGLWISYPHPLWINSETYPPDCGYVDKLSTQNVDNSYFWHFFHVNILVIRNA</sequence>
<organism evidence="1 2">
    <name type="scientific">Ktedonobacter robiniae</name>
    <dbReference type="NCBI Taxonomy" id="2778365"/>
    <lineage>
        <taxon>Bacteria</taxon>
        <taxon>Bacillati</taxon>
        <taxon>Chloroflexota</taxon>
        <taxon>Ktedonobacteria</taxon>
        <taxon>Ktedonobacterales</taxon>
        <taxon>Ktedonobacteraceae</taxon>
        <taxon>Ktedonobacter</taxon>
    </lineage>
</organism>
<dbReference type="Proteomes" id="UP000654345">
    <property type="component" value="Unassembled WGS sequence"/>
</dbReference>
<accession>A0ABQ3UL33</accession>
<reference evidence="1 2" key="1">
    <citation type="journal article" date="2021" name="Int. J. Syst. Evol. Microbiol.">
        <title>Reticulibacter mediterranei gen. nov., sp. nov., within the new family Reticulibacteraceae fam. nov., and Ktedonospora formicarum gen. nov., sp. nov., Ktedonobacter robiniae sp. nov., Dictyobacter formicarum sp. nov. and Dictyobacter arantiisoli sp. nov., belonging to the class Ktedonobacteria.</title>
        <authorList>
            <person name="Yabe S."/>
            <person name="Zheng Y."/>
            <person name="Wang C.M."/>
            <person name="Sakai Y."/>
            <person name="Abe K."/>
            <person name="Yokota A."/>
            <person name="Donadio S."/>
            <person name="Cavaletti L."/>
            <person name="Monciardini P."/>
        </authorList>
    </citation>
    <scope>NUCLEOTIDE SEQUENCE [LARGE SCALE GENOMIC DNA]</scope>
    <source>
        <strain evidence="1 2">SOSP1-30</strain>
    </source>
</reference>
<gene>
    <name evidence="1" type="ORF">KSB_19140</name>
</gene>